<keyword evidence="4" id="KW-0675">Receptor</keyword>
<dbReference type="GO" id="GO:0030422">
    <property type="term" value="P:siRNA processing"/>
    <property type="evidence" value="ECO:0007669"/>
    <property type="project" value="TreeGrafter"/>
</dbReference>
<sequence length="287" mass="32172">MGRTIKGTLLVDKKLLPRTIQVRHSMIKVEKDLSLNMQSINSLEVVNTSIKPNRTYLSKNLITLLSYGGVPNEFFKALLESNLEDANHVFSNKRVALRASNNNGTMDEYIAAEMILCGIPLDEPLLQYHLSILAREERKKLRGGKLYMPECFYLMGTIDPTGCLEKDQDCIVHGNGQINGDVLVYRKTGLHFGDIHIMGATYVDKLESFVGHSKYANFFPCVGTRSVADEIAGGDYTAIVQSLSPLIPPIFSSDESACYSEWNEAMERLTGWKRDEVIGKLLRSEIF</sequence>
<keyword evidence="1" id="KW-0600">Photoreceptor protein</keyword>
<feature type="domain" description="PAS" evidence="6">
    <location>
        <begin position="235"/>
        <end position="287"/>
    </location>
</feature>
<keyword evidence="5" id="KW-0943">RNA-mediated gene silencing</keyword>
<evidence type="ECO:0000256" key="4">
    <source>
        <dbReference type="ARBA" id="ARBA00023170"/>
    </source>
</evidence>
<comment type="catalytic activity">
    <reaction evidence="5">
        <text>RNA(n) + a ribonucleoside 5'-triphosphate = RNA(n+1) + diphosphate</text>
        <dbReference type="Rhea" id="RHEA:21248"/>
        <dbReference type="Rhea" id="RHEA-COMP:14527"/>
        <dbReference type="Rhea" id="RHEA-COMP:17342"/>
        <dbReference type="ChEBI" id="CHEBI:33019"/>
        <dbReference type="ChEBI" id="CHEBI:61557"/>
        <dbReference type="ChEBI" id="CHEBI:140395"/>
        <dbReference type="EC" id="2.7.7.48"/>
    </reaction>
</comment>
<proteinExistence type="inferred from homology"/>
<dbReference type="Proteomes" id="UP001374535">
    <property type="component" value="Chromosome 7"/>
</dbReference>
<dbReference type="PANTHER" id="PTHR23079:SF55">
    <property type="entry name" value="RNA-DIRECTED RNA POLYMERASE"/>
    <property type="match status" value="1"/>
</dbReference>
<dbReference type="GO" id="GO:0009881">
    <property type="term" value="F:photoreceptor activity"/>
    <property type="evidence" value="ECO:0007669"/>
    <property type="project" value="UniProtKB-KW"/>
</dbReference>
<dbReference type="GO" id="GO:0031380">
    <property type="term" value="C:nuclear RNA-directed RNA polymerase complex"/>
    <property type="evidence" value="ECO:0007669"/>
    <property type="project" value="TreeGrafter"/>
</dbReference>
<dbReference type="InterPro" id="IPR007855">
    <property type="entry name" value="RDRP"/>
</dbReference>
<keyword evidence="8" id="KW-1185">Reference proteome</keyword>
<evidence type="ECO:0000256" key="2">
    <source>
        <dbReference type="ARBA" id="ARBA00022606"/>
    </source>
</evidence>
<dbReference type="CDD" id="cd00130">
    <property type="entry name" value="PAS"/>
    <property type="match status" value="1"/>
</dbReference>
<dbReference type="EMBL" id="CP144694">
    <property type="protein sequence ID" value="WVZ02148.1"/>
    <property type="molecule type" value="Genomic_DNA"/>
</dbReference>
<keyword evidence="3" id="KW-0157">Chromophore</keyword>
<evidence type="ECO:0000256" key="5">
    <source>
        <dbReference type="RuleBase" id="RU363098"/>
    </source>
</evidence>
<dbReference type="InterPro" id="IPR057596">
    <property type="entry name" value="RDRP_core"/>
</dbReference>
<reference evidence="7 8" key="1">
    <citation type="journal article" date="2023" name="Life. Sci Alliance">
        <title>Evolutionary insights into 3D genome organization and epigenetic landscape of Vigna mungo.</title>
        <authorList>
            <person name="Junaid A."/>
            <person name="Singh B."/>
            <person name="Bhatia S."/>
        </authorList>
    </citation>
    <scope>NUCLEOTIDE SEQUENCE [LARGE SCALE GENOMIC DNA]</scope>
    <source>
        <strain evidence="7">Urdbean</strain>
    </source>
</reference>
<keyword evidence="2" id="KW-0716">Sensory transduction</keyword>
<comment type="similarity">
    <text evidence="5">Belongs to the RdRP family.</text>
</comment>
<evidence type="ECO:0000313" key="7">
    <source>
        <dbReference type="EMBL" id="WVZ02148.1"/>
    </source>
</evidence>
<gene>
    <name evidence="7" type="ORF">V8G54_022954</name>
</gene>
<dbReference type="InterPro" id="IPR000014">
    <property type="entry name" value="PAS"/>
</dbReference>
<dbReference type="Gene3D" id="3.30.450.20">
    <property type="entry name" value="PAS domain"/>
    <property type="match status" value="1"/>
</dbReference>
<dbReference type="PANTHER" id="PTHR23079">
    <property type="entry name" value="RNA-DEPENDENT RNA POLYMERASE"/>
    <property type="match status" value="1"/>
</dbReference>
<dbReference type="SUPFAM" id="SSF55785">
    <property type="entry name" value="PYP-like sensor domain (PAS domain)"/>
    <property type="match status" value="1"/>
</dbReference>
<organism evidence="7 8">
    <name type="scientific">Vigna mungo</name>
    <name type="common">Black gram</name>
    <name type="synonym">Phaseolus mungo</name>
    <dbReference type="NCBI Taxonomy" id="3915"/>
    <lineage>
        <taxon>Eukaryota</taxon>
        <taxon>Viridiplantae</taxon>
        <taxon>Streptophyta</taxon>
        <taxon>Embryophyta</taxon>
        <taxon>Tracheophyta</taxon>
        <taxon>Spermatophyta</taxon>
        <taxon>Magnoliopsida</taxon>
        <taxon>eudicotyledons</taxon>
        <taxon>Gunneridae</taxon>
        <taxon>Pentapetalae</taxon>
        <taxon>rosids</taxon>
        <taxon>fabids</taxon>
        <taxon>Fabales</taxon>
        <taxon>Fabaceae</taxon>
        <taxon>Papilionoideae</taxon>
        <taxon>50 kb inversion clade</taxon>
        <taxon>NPAAA clade</taxon>
        <taxon>indigoferoid/millettioid clade</taxon>
        <taxon>Phaseoleae</taxon>
        <taxon>Vigna</taxon>
    </lineage>
</organism>
<dbReference type="InterPro" id="IPR035965">
    <property type="entry name" value="PAS-like_dom_sf"/>
</dbReference>
<dbReference type="PROSITE" id="PS50112">
    <property type="entry name" value="PAS"/>
    <property type="match status" value="1"/>
</dbReference>
<keyword evidence="5" id="KW-0696">RNA-directed RNA polymerase</keyword>
<comment type="function">
    <text evidence="5">Probably involved in the RNA silencing pathway and required for the generation of small interfering RNAs (siRNAs).</text>
</comment>
<evidence type="ECO:0000256" key="3">
    <source>
        <dbReference type="ARBA" id="ARBA00022991"/>
    </source>
</evidence>
<accession>A0AAQ3RR39</accession>
<dbReference type="GO" id="GO:0003723">
    <property type="term" value="F:RNA binding"/>
    <property type="evidence" value="ECO:0007669"/>
    <property type="project" value="UniProtKB-KW"/>
</dbReference>
<protein>
    <recommendedName>
        <fullName evidence="5">RNA-dependent RNA polymerase</fullName>
        <ecNumber evidence="5">2.7.7.48</ecNumber>
    </recommendedName>
</protein>
<dbReference type="GO" id="GO:0006355">
    <property type="term" value="P:regulation of DNA-templated transcription"/>
    <property type="evidence" value="ECO:0007669"/>
    <property type="project" value="InterPro"/>
</dbReference>
<evidence type="ECO:0000256" key="1">
    <source>
        <dbReference type="ARBA" id="ARBA00022543"/>
    </source>
</evidence>
<name>A0AAQ3RR39_VIGMU</name>
<dbReference type="EC" id="2.7.7.48" evidence="5"/>
<dbReference type="AlphaFoldDB" id="A0AAQ3RR39"/>
<keyword evidence="5" id="KW-0808">Transferase</keyword>
<evidence type="ECO:0000259" key="6">
    <source>
        <dbReference type="PROSITE" id="PS50112"/>
    </source>
</evidence>
<dbReference type="GO" id="GO:0003968">
    <property type="term" value="F:RNA-directed RNA polymerase activity"/>
    <property type="evidence" value="ECO:0007669"/>
    <property type="project" value="UniProtKB-KW"/>
</dbReference>
<evidence type="ECO:0000313" key="8">
    <source>
        <dbReference type="Proteomes" id="UP001374535"/>
    </source>
</evidence>
<keyword evidence="5" id="KW-0694">RNA-binding</keyword>
<dbReference type="Pfam" id="PF05183">
    <property type="entry name" value="RdRP"/>
    <property type="match status" value="1"/>
</dbReference>
<keyword evidence="5" id="KW-0548">Nucleotidyltransferase</keyword>